<comment type="catalytic activity">
    <reaction evidence="11">
        <text>Couples ATP hydrolysis with the unwinding of duplex DNA by translocating in the 3'-5' direction.</text>
        <dbReference type="EC" id="5.6.2.4"/>
    </reaction>
</comment>
<dbReference type="EC" id="5.6.2.4" evidence="12"/>
<keyword evidence="9" id="KW-0234">DNA repair</keyword>
<dbReference type="AlphaFoldDB" id="A0AAU8PHX0"/>
<evidence type="ECO:0000256" key="2">
    <source>
        <dbReference type="ARBA" id="ARBA00022741"/>
    </source>
</evidence>
<evidence type="ECO:0000256" key="3">
    <source>
        <dbReference type="ARBA" id="ARBA00022763"/>
    </source>
</evidence>
<keyword evidence="7 14" id="KW-0067">ATP-binding</keyword>
<feature type="region of interest" description="Disordered" evidence="15">
    <location>
        <begin position="775"/>
        <end position="801"/>
    </location>
</feature>
<feature type="domain" description="UvrD-like helicase ATP-binding" evidence="16">
    <location>
        <begin position="54"/>
        <end position="345"/>
    </location>
</feature>
<evidence type="ECO:0000256" key="6">
    <source>
        <dbReference type="ARBA" id="ARBA00022839"/>
    </source>
</evidence>
<evidence type="ECO:0000256" key="10">
    <source>
        <dbReference type="ARBA" id="ARBA00023235"/>
    </source>
</evidence>
<dbReference type="InterPro" id="IPR027417">
    <property type="entry name" value="P-loop_NTPase"/>
</dbReference>
<dbReference type="PROSITE" id="PS51217">
    <property type="entry name" value="UVRD_HELICASE_CTER"/>
    <property type="match status" value="1"/>
</dbReference>
<feature type="binding site" evidence="14">
    <location>
        <begin position="75"/>
        <end position="82"/>
    </location>
    <ligand>
        <name>ATP</name>
        <dbReference type="ChEBI" id="CHEBI:30616"/>
    </ligand>
</feature>
<keyword evidence="10" id="KW-0413">Isomerase</keyword>
<dbReference type="SUPFAM" id="SSF52540">
    <property type="entry name" value="P-loop containing nucleoside triphosphate hydrolases"/>
    <property type="match status" value="1"/>
</dbReference>
<feature type="domain" description="UvrD-like helicase C-terminal" evidence="17">
    <location>
        <begin position="310"/>
        <end position="612"/>
    </location>
</feature>
<dbReference type="InterPro" id="IPR014017">
    <property type="entry name" value="DNA_helicase_UvrD-like_C"/>
</dbReference>
<dbReference type="GO" id="GO:0005524">
    <property type="term" value="F:ATP binding"/>
    <property type="evidence" value="ECO:0007669"/>
    <property type="project" value="UniProtKB-UniRule"/>
</dbReference>
<dbReference type="GO" id="GO:0000725">
    <property type="term" value="P:recombinational repair"/>
    <property type="evidence" value="ECO:0007669"/>
    <property type="project" value="TreeGrafter"/>
</dbReference>
<dbReference type="GO" id="GO:0005829">
    <property type="term" value="C:cytosol"/>
    <property type="evidence" value="ECO:0007669"/>
    <property type="project" value="TreeGrafter"/>
</dbReference>
<dbReference type="PANTHER" id="PTHR11070:SF59">
    <property type="entry name" value="DNA 3'-5' HELICASE"/>
    <property type="match status" value="1"/>
</dbReference>
<name>A0AAU8PHX0_CORPS</name>
<gene>
    <name evidence="18" type="ORF">CP258_02865</name>
</gene>
<keyword evidence="6" id="KW-0269">Exonuclease</keyword>
<dbReference type="GO" id="GO:0004527">
    <property type="term" value="F:exonuclease activity"/>
    <property type="evidence" value="ECO:0007669"/>
    <property type="project" value="UniProtKB-KW"/>
</dbReference>
<keyword evidence="2 14" id="KW-0547">Nucleotide-binding</keyword>
<reference evidence="18 19" key="1">
    <citation type="journal article" date="2013" name="J. Biotechnol.">
        <title>Genome sequence of Corynebacterium pseudotuberculosis biovar equi strain 258 and prediction of antigenic targets to improve biotechnological vaccine production.</title>
        <authorList>
            <person name="Soares S.C."/>
            <person name="Trost E."/>
            <person name="Ramos R.T."/>
            <person name="Carneiro A.R."/>
            <person name="Santos A.R."/>
            <person name="Pinto A.C."/>
            <person name="Barbosa E."/>
            <person name="Aburjaile F."/>
            <person name="Ali A."/>
            <person name="Diniz C.A."/>
            <person name="Hassan S.S."/>
            <person name="Fiaux K."/>
            <person name="Guimaraes L.C."/>
            <person name="Bakhtiar S.M."/>
            <person name="Pereira U."/>
            <person name="Almeida S.S."/>
            <person name="Abreu V.A."/>
            <person name="Rocha F.S."/>
            <person name="Dorella F.A."/>
            <person name="Miyoshi A."/>
            <person name="Silva A."/>
            <person name="Azevedo V."/>
            <person name="Tauch A."/>
        </authorList>
    </citation>
    <scope>NUCLEOTIDE SEQUENCE [LARGE SCALE GENOMIC DNA]</scope>
    <source>
        <strain evidence="18 19">258</strain>
    </source>
</reference>
<comment type="catalytic activity">
    <reaction evidence="13">
        <text>ATP + H2O = ADP + phosphate + H(+)</text>
        <dbReference type="Rhea" id="RHEA:13065"/>
        <dbReference type="ChEBI" id="CHEBI:15377"/>
        <dbReference type="ChEBI" id="CHEBI:15378"/>
        <dbReference type="ChEBI" id="CHEBI:30616"/>
        <dbReference type="ChEBI" id="CHEBI:43474"/>
        <dbReference type="ChEBI" id="CHEBI:456216"/>
        <dbReference type="EC" id="5.6.2.4"/>
    </reaction>
</comment>
<evidence type="ECO:0000256" key="7">
    <source>
        <dbReference type="ARBA" id="ARBA00022840"/>
    </source>
</evidence>
<proteinExistence type="predicted"/>
<dbReference type="RefSeq" id="WP_014366631.1">
    <property type="nucleotide sequence ID" value="NC_017945.3"/>
</dbReference>
<evidence type="ECO:0000259" key="17">
    <source>
        <dbReference type="PROSITE" id="PS51217"/>
    </source>
</evidence>
<protein>
    <recommendedName>
        <fullName evidence="12">DNA 3'-5' helicase</fullName>
        <ecNumber evidence="12">5.6.2.4</ecNumber>
    </recommendedName>
</protein>
<dbReference type="Gene3D" id="3.90.320.10">
    <property type="match status" value="1"/>
</dbReference>
<dbReference type="EMBL" id="CP003540">
    <property type="protein sequence ID" value="AFK16190.3"/>
    <property type="molecule type" value="Genomic_DNA"/>
</dbReference>
<dbReference type="GO" id="GO:0003677">
    <property type="term" value="F:DNA binding"/>
    <property type="evidence" value="ECO:0007669"/>
    <property type="project" value="UniProtKB-KW"/>
</dbReference>
<dbReference type="InterPro" id="IPR014016">
    <property type="entry name" value="UvrD-like_ATP-bd"/>
</dbReference>
<keyword evidence="3" id="KW-0227">DNA damage</keyword>
<dbReference type="GO" id="GO:0033202">
    <property type="term" value="C:DNA helicase complex"/>
    <property type="evidence" value="ECO:0007669"/>
    <property type="project" value="TreeGrafter"/>
</dbReference>
<dbReference type="InterPro" id="IPR038726">
    <property type="entry name" value="PDDEXK_AddAB-type"/>
</dbReference>
<dbReference type="PANTHER" id="PTHR11070">
    <property type="entry name" value="UVRD / RECB / PCRA DNA HELICASE FAMILY MEMBER"/>
    <property type="match status" value="1"/>
</dbReference>
<evidence type="ECO:0000256" key="1">
    <source>
        <dbReference type="ARBA" id="ARBA00022722"/>
    </source>
</evidence>
<evidence type="ECO:0000256" key="8">
    <source>
        <dbReference type="ARBA" id="ARBA00023125"/>
    </source>
</evidence>
<evidence type="ECO:0000313" key="19">
    <source>
        <dbReference type="Proteomes" id="UP000006465"/>
    </source>
</evidence>
<dbReference type="Gene3D" id="1.10.486.10">
    <property type="entry name" value="PCRA, domain 4"/>
    <property type="match status" value="1"/>
</dbReference>
<feature type="compositionally biased region" description="Polar residues" evidence="15">
    <location>
        <begin position="1"/>
        <end position="10"/>
    </location>
</feature>
<accession>A0AAU8PHX0</accession>
<evidence type="ECO:0000313" key="18">
    <source>
        <dbReference type="EMBL" id="AFK16190.3"/>
    </source>
</evidence>
<evidence type="ECO:0000256" key="11">
    <source>
        <dbReference type="ARBA" id="ARBA00034617"/>
    </source>
</evidence>
<evidence type="ECO:0000256" key="13">
    <source>
        <dbReference type="ARBA" id="ARBA00048988"/>
    </source>
</evidence>
<keyword evidence="4 14" id="KW-0378">Hydrolase</keyword>
<dbReference type="Pfam" id="PF00580">
    <property type="entry name" value="UvrD-helicase"/>
    <property type="match status" value="1"/>
</dbReference>
<dbReference type="Pfam" id="PF13361">
    <property type="entry name" value="UvrD_C"/>
    <property type="match status" value="1"/>
</dbReference>
<evidence type="ECO:0000256" key="4">
    <source>
        <dbReference type="ARBA" id="ARBA00022801"/>
    </source>
</evidence>
<dbReference type="Pfam" id="PF12705">
    <property type="entry name" value="PDDEXK_1"/>
    <property type="match status" value="1"/>
</dbReference>
<sequence length="1062" mass="116995">MNLSATSETPLTKDVHKVPGQEPTPAVGYLDSQRAAFKQPPTPQVRIVSADHHVETHNWENDLFKSQTGIWRLIGSAGSGVSTLIMDTVAERLRRGEDPSSILVIAASKEGATRLRTGIAARLSGESYTAAATMVRSVHSLAFALLRSLSGEDLRLITGAEQDAVIRELLQGHNEDPEAAQIWPQETRDALGFVGFARGLRDFLLRAVERGLSPEDLERLGNTYHRPMWKAAGAFLREYEQTMALGGAKSLSASELVSTVLEYHIPDQGWRTVIVDDAQHLDPKSAQLIGELLRYAEFGIIGGDPEQSVFHFRGASPEFLTKYPAEHQLMLKTTRRLPETTARIVENQGQHFEYVADKIRRAHLIDGVPWDDIAVIVRSTGLIAPIRRALLAAGVPVQVDPTDIILSEQRIVASMILAVRAIHGELNNRELEDLLLGPIGGADSVTLRRLYRGLRKVEMSRGGSRRAIELLKILISPRPSEEQNDLIGEAEEVLSERELQILERTRRVLLRGAQPGSVEEVLWAIWHETGLANHLQAVSLRGGAAGSQADRDLDAAMALFDAAGDWVERRPTAGIVSFMRHIAEQELPTGVRDRRQIRTQAVQLLTAHAALGQQWHTVIVAGVQEGSWPSLGETGTLFGQEELTDLIDSGIEPNTIVMRSKDRLDEERRLFHVAKSRATHCLYITAVEDPASNDVAEPSRFIEELDPSFFQQQSQENEASYADLSVPLAPKDTGLEDYIRLLSVPAMVAELRREVRNSDSPQRRRDQAARQLARLASAGVPGAHPEEWWGEGGPSTDQPLQQRSISPSLIEQGLTCPLRARLDAVIEGEETPFQMLKGSLAHAYAEAIARGVESETAKELTTEAFLRLLNAPAWQQETEKAAWIRMIERLEEWITVSAARYELVGVETSVNTKIAEGITIRGRIDRIERTQDGAYRIIDYKTGTRGLSAKEVADHKQLMAYQLALSKGKLSDTGDVISGNGEESLIVDQAVLVYPGSTTKKIKTCEQATKTPEELQEFADLLPPLIQNLTGPSLMAVVNDGCSNCSIINICPAQPEGRMTPA</sequence>
<evidence type="ECO:0000256" key="9">
    <source>
        <dbReference type="ARBA" id="ARBA00023204"/>
    </source>
</evidence>
<evidence type="ECO:0000256" key="5">
    <source>
        <dbReference type="ARBA" id="ARBA00022806"/>
    </source>
</evidence>
<evidence type="ECO:0000256" key="15">
    <source>
        <dbReference type="SAM" id="MobiDB-lite"/>
    </source>
</evidence>
<evidence type="ECO:0000259" key="16">
    <source>
        <dbReference type="PROSITE" id="PS51198"/>
    </source>
</evidence>
<dbReference type="Proteomes" id="UP000006465">
    <property type="component" value="Chromosome"/>
</dbReference>
<dbReference type="Gene3D" id="3.40.50.300">
    <property type="entry name" value="P-loop containing nucleotide triphosphate hydrolases"/>
    <property type="match status" value="2"/>
</dbReference>
<dbReference type="GO" id="GO:0043138">
    <property type="term" value="F:3'-5' DNA helicase activity"/>
    <property type="evidence" value="ECO:0007669"/>
    <property type="project" value="UniProtKB-EC"/>
</dbReference>
<dbReference type="PROSITE" id="PS51198">
    <property type="entry name" value="UVRD_HELICASE_ATP_BIND"/>
    <property type="match status" value="1"/>
</dbReference>
<dbReference type="InterPro" id="IPR000212">
    <property type="entry name" value="DNA_helicase_UvrD/REP"/>
</dbReference>
<organism evidence="18 19">
    <name type="scientific">Corynebacterium pseudotuberculosis 258</name>
    <dbReference type="NCBI Taxonomy" id="1168865"/>
    <lineage>
        <taxon>Bacteria</taxon>
        <taxon>Bacillati</taxon>
        <taxon>Actinomycetota</taxon>
        <taxon>Actinomycetes</taxon>
        <taxon>Mycobacteriales</taxon>
        <taxon>Corynebacteriaceae</taxon>
        <taxon>Corynebacterium</taxon>
    </lineage>
</organism>
<keyword evidence="1" id="KW-0540">Nuclease</keyword>
<evidence type="ECO:0000256" key="12">
    <source>
        <dbReference type="ARBA" id="ARBA00034808"/>
    </source>
</evidence>
<dbReference type="KEGG" id="coe:CP258_02865"/>
<dbReference type="InterPro" id="IPR011604">
    <property type="entry name" value="PDDEXK-like_dom_sf"/>
</dbReference>
<evidence type="ECO:0000256" key="14">
    <source>
        <dbReference type="PROSITE-ProRule" id="PRU00560"/>
    </source>
</evidence>
<feature type="region of interest" description="Disordered" evidence="15">
    <location>
        <begin position="1"/>
        <end position="27"/>
    </location>
</feature>
<keyword evidence="5 14" id="KW-0347">Helicase</keyword>
<keyword evidence="8" id="KW-0238">DNA-binding</keyword>